<reference evidence="2 3" key="1">
    <citation type="submission" date="2017-05" db="EMBL/GenBank/DDBJ databases">
        <title>Vagococcus spp. assemblies.</title>
        <authorList>
            <person name="Gulvik C.A."/>
        </authorList>
    </citation>
    <scope>NUCLEOTIDE SEQUENCE [LARGE SCALE GENOMIC DNA]</scope>
    <source>
        <strain evidence="2 3">LMG 24798</strain>
    </source>
</reference>
<evidence type="ECO:0008006" key="4">
    <source>
        <dbReference type="Google" id="ProtNLM"/>
    </source>
</evidence>
<gene>
    <name evidence="2" type="ORF">CBF27_03475</name>
</gene>
<evidence type="ECO:0000256" key="1">
    <source>
        <dbReference type="SAM" id="Phobius"/>
    </source>
</evidence>
<evidence type="ECO:0000313" key="2">
    <source>
        <dbReference type="EMBL" id="RSU13255.1"/>
    </source>
</evidence>
<dbReference type="SUPFAM" id="SSF103473">
    <property type="entry name" value="MFS general substrate transporter"/>
    <property type="match status" value="1"/>
</dbReference>
<comment type="caution">
    <text evidence="2">The sequence shown here is derived from an EMBL/GenBank/DDBJ whole genome shotgun (WGS) entry which is preliminary data.</text>
</comment>
<keyword evidence="1" id="KW-0472">Membrane</keyword>
<name>A0A430AYZ4_9ENTE</name>
<keyword evidence="1" id="KW-0812">Transmembrane</keyword>
<dbReference type="Proteomes" id="UP000286773">
    <property type="component" value="Unassembled WGS sequence"/>
</dbReference>
<organism evidence="2 3">
    <name type="scientific">Vagococcus acidifermentans</name>
    <dbReference type="NCBI Taxonomy" id="564710"/>
    <lineage>
        <taxon>Bacteria</taxon>
        <taxon>Bacillati</taxon>
        <taxon>Bacillota</taxon>
        <taxon>Bacilli</taxon>
        <taxon>Lactobacillales</taxon>
        <taxon>Enterococcaceae</taxon>
        <taxon>Vagococcus</taxon>
    </lineage>
</organism>
<dbReference type="AlphaFoldDB" id="A0A430AYZ4"/>
<proteinExistence type="predicted"/>
<sequence length="85" mass="9083">MDTISQIVKPSQISSSMGILMAMQSLGSMISPYVINGLTGIYTQVSAENAFKTGAIWSLGVAVFGFILGIVNKEKIMPLANEEKN</sequence>
<keyword evidence="3" id="KW-1185">Reference proteome</keyword>
<evidence type="ECO:0000313" key="3">
    <source>
        <dbReference type="Proteomes" id="UP000286773"/>
    </source>
</evidence>
<accession>A0A430AYZ4</accession>
<feature type="transmembrane region" description="Helical" evidence="1">
    <location>
        <begin position="12"/>
        <end position="35"/>
    </location>
</feature>
<dbReference type="RefSeq" id="WP_126812482.1">
    <property type="nucleotide sequence ID" value="NZ_NGKC01000003.1"/>
</dbReference>
<dbReference type="EMBL" id="NGKC01000003">
    <property type="protein sequence ID" value="RSU13255.1"/>
    <property type="molecule type" value="Genomic_DNA"/>
</dbReference>
<dbReference type="InterPro" id="IPR036259">
    <property type="entry name" value="MFS_trans_sf"/>
</dbReference>
<feature type="transmembrane region" description="Helical" evidence="1">
    <location>
        <begin position="55"/>
        <end position="71"/>
    </location>
</feature>
<protein>
    <recommendedName>
        <fullName evidence="4">Major facilitator superfamily (MFS) profile domain-containing protein</fullName>
    </recommendedName>
</protein>
<dbReference type="Gene3D" id="1.20.1250.20">
    <property type="entry name" value="MFS general substrate transporter like domains"/>
    <property type="match status" value="1"/>
</dbReference>
<keyword evidence="1" id="KW-1133">Transmembrane helix</keyword>